<evidence type="ECO:0000313" key="2">
    <source>
        <dbReference type="Proteomes" id="UP000433577"/>
    </source>
</evidence>
<dbReference type="KEGG" id="pacs:FAZ98_31675"/>
<gene>
    <name evidence="1" type="ORF">FAZ98_31675</name>
</gene>
<protein>
    <submittedName>
        <fullName evidence="1">Uncharacterized protein</fullName>
    </submittedName>
</protein>
<keyword evidence="2" id="KW-1185">Reference proteome</keyword>
<evidence type="ECO:0000313" key="1">
    <source>
        <dbReference type="EMBL" id="QGZ66880.1"/>
    </source>
</evidence>
<reference evidence="1 2" key="1">
    <citation type="submission" date="2019-12" db="EMBL/GenBank/DDBJ databases">
        <title>Paraburkholderia acidiphila 7Q-K02 sp. nov and Paraburkholderia acidisoli DHF22 sp. nov., two strains isolated from forest soil.</title>
        <authorList>
            <person name="Gao Z."/>
            <person name="Qiu L."/>
        </authorList>
    </citation>
    <scope>NUCLEOTIDE SEQUENCE [LARGE SCALE GENOMIC DNA]</scope>
    <source>
        <strain evidence="1 2">DHF22</strain>
    </source>
</reference>
<dbReference type="Proteomes" id="UP000433577">
    <property type="component" value="Chromosome 4"/>
</dbReference>
<proteinExistence type="predicted"/>
<dbReference type="OrthoDB" id="9074499at2"/>
<name>A0A7Z2GSC6_9BURK</name>
<organism evidence="1 2">
    <name type="scientific">Paraburkholderia acidisoli</name>
    <dbReference type="NCBI Taxonomy" id="2571748"/>
    <lineage>
        <taxon>Bacteria</taxon>
        <taxon>Pseudomonadati</taxon>
        <taxon>Pseudomonadota</taxon>
        <taxon>Betaproteobacteria</taxon>
        <taxon>Burkholderiales</taxon>
        <taxon>Burkholderiaceae</taxon>
        <taxon>Paraburkholderia</taxon>
    </lineage>
</organism>
<sequence length="257" mass="27704">MSGGMQAGLPLANPQQAGLLVAGTVFQAYGNWEGVDMRLDLVISPSIYTLSNPGNLVLNWQAGQTLSDALQQTLSVAYPALPFTANVTSQLVQDFDEIHFCSTLQELCQCIKGVTQSYFVGPTYSGVNLTCQNGQFFVWDSTYLPNAIQLSFNDFVGQPTWIDVNTMICKLILRHDIQLGSTIRMPQLTYSSASGPALASASPGIVGTTAQSYPSSSNYQTAFQGTFSVSELRHIGSYRSADGSSWVTVIKCITNSP</sequence>
<accession>A0A7Z2GSC6</accession>
<dbReference type="AlphaFoldDB" id="A0A7Z2GSC6"/>
<dbReference type="EMBL" id="CP046916">
    <property type="protein sequence ID" value="QGZ66880.1"/>
    <property type="molecule type" value="Genomic_DNA"/>
</dbReference>